<feature type="domain" description="DJ-1/PfpI" evidence="1">
    <location>
        <begin position="25"/>
        <end position="196"/>
    </location>
</feature>
<dbReference type="AlphaFoldDB" id="A0A6I3JA12"/>
<dbReference type="InterPro" id="IPR002818">
    <property type="entry name" value="DJ-1/PfpI"/>
</dbReference>
<sequence>MDPSQHRAPTPRGRTCQDAAVSTRTVAILAFDDMEVLDFAGPYEVFNVAGELGEGRPFEVVTVGLTGEPAVGRGGFTVLPDHRLDDCPPVDVLVVPGGAGTRRLLDDEHLATFLRERYDAVELLMSVCTGSMLLARAGLLAGRPATTHHTTFEELAAIDPSVVVERGSRFVRSGERLWTSAGVSAGIDLALTVVEELAGPATRAAAAAEMEWMWGSAGAEGADRQR</sequence>
<name>A0A6I3JA12_9ACTN</name>
<reference evidence="2 3" key="1">
    <citation type="submission" date="2019-10" db="EMBL/GenBank/DDBJ databases">
        <title>Nocardioides novel species isolated from the excrement of Marmot.</title>
        <authorList>
            <person name="Zhang G."/>
        </authorList>
    </citation>
    <scope>NUCLEOTIDE SEQUENCE [LARGE SCALE GENOMIC DNA]</scope>
    <source>
        <strain evidence="3">zg-579</strain>
    </source>
</reference>
<accession>A0A6I3JA12</accession>
<dbReference type="SUPFAM" id="SSF52317">
    <property type="entry name" value="Class I glutamine amidotransferase-like"/>
    <property type="match status" value="1"/>
</dbReference>
<dbReference type="InterPro" id="IPR052158">
    <property type="entry name" value="INH-QAR"/>
</dbReference>
<dbReference type="PANTHER" id="PTHR43130">
    <property type="entry name" value="ARAC-FAMILY TRANSCRIPTIONAL REGULATOR"/>
    <property type="match status" value="1"/>
</dbReference>
<dbReference type="InterPro" id="IPR029062">
    <property type="entry name" value="Class_I_gatase-like"/>
</dbReference>
<keyword evidence="3" id="KW-1185">Reference proteome</keyword>
<proteinExistence type="predicted"/>
<evidence type="ECO:0000313" key="2">
    <source>
        <dbReference type="EMBL" id="MTB95150.1"/>
    </source>
</evidence>
<dbReference type="EMBL" id="WLCI01000008">
    <property type="protein sequence ID" value="MTB95150.1"/>
    <property type="molecule type" value="Genomic_DNA"/>
</dbReference>
<protein>
    <submittedName>
        <fullName evidence="2">DJ-1/PfpI family protein</fullName>
    </submittedName>
</protein>
<organism evidence="2 3">
    <name type="scientific">Nocardioides marmotae</name>
    <dbReference type="NCBI Taxonomy" id="2663857"/>
    <lineage>
        <taxon>Bacteria</taxon>
        <taxon>Bacillati</taxon>
        <taxon>Actinomycetota</taxon>
        <taxon>Actinomycetes</taxon>
        <taxon>Propionibacteriales</taxon>
        <taxon>Nocardioidaceae</taxon>
        <taxon>Nocardioides</taxon>
    </lineage>
</organism>
<dbReference type="CDD" id="cd03139">
    <property type="entry name" value="GATase1_PfpI_2"/>
    <property type="match status" value="1"/>
</dbReference>
<evidence type="ECO:0000259" key="1">
    <source>
        <dbReference type="Pfam" id="PF01965"/>
    </source>
</evidence>
<dbReference type="PANTHER" id="PTHR43130:SF3">
    <property type="entry name" value="HTH-TYPE TRANSCRIPTIONAL REGULATOR RV1931C"/>
    <property type="match status" value="1"/>
</dbReference>
<evidence type="ECO:0000313" key="3">
    <source>
        <dbReference type="Proteomes" id="UP000433406"/>
    </source>
</evidence>
<gene>
    <name evidence="2" type="ORF">GGQ22_08620</name>
</gene>
<comment type="caution">
    <text evidence="2">The sequence shown here is derived from an EMBL/GenBank/DDBJ whole genome shotgun (WGS) entry which is preliminary data.</text>
</comment>
<dbReference type="Gene3D" id="3.40.50.880">
    <property type="match status" value="1"/>
</dbReference>
<dbReference type="Pfam" id="PF01965">
    <property type="entry name" value="DJ-1_PfpI"/>
    <property type="match status" value="1"/>
</dbReference>
<dbReference type="Proteomes" id="UP000433406">
    <property type="component" value="Unassembled WGS sequence"/>
</dbReference>